<evidence type="ECO:0000256" key="2">
    <source>
        <dbReference type="ARBA" id="ARBA00004613"/>
    </source>
</evidence>
<accession>A0ABU2LJL4</accession>
<evidence type="ECO:0000256" key="5">
    <source>
        <dbReference type="ARBA" id="ARBA00022729"/>
    </source>
</evidence>
<keyword evidence="10" id="KW-1185">Reference proteome</keyword>
<reference evidence="10" key="1">
    <citation type="submission" date="2023-07" db="EMBL/GenBank/DDBJ databases">
        <title>30 novel species of actinomycetes from the DSMZ collection.</title>
        <authorList>
            <person name="Nouioui I."/>
        </authorList>
    </citation>
    <scope>NUCLEOTIDE SEQUENCE [LARGE SCALE GENOMIC DNA]</scope>
    <source>
        <strain evidence="10">DSM 44918</strain>
    </source>
</reference>
<evidence type="ECO:0000313" key="9">
    <source>
        <dbReference type="EMBL" id="MDT0317782.1"/>
    </source>
</evidence>
<dbReference type="GO" id="GO:0016787">
    <property type="term" value="F:hydrolase activity"/>
    <property type="evidence" value="ECO:0007669"/>
    <property type="project" value="UniProtKB-KW"/>
</dbReference>
<gene>
    <name evidence="9" type="ORF">RNC47_05420</name>
</gene>
<evidence type="ECO:0000256" key="1">
    <source>
        <dbReference type="ARBA" id="ARBA00001462"/>
    </source>
</evidence>
<feature type="chain" id="PRO_5046983009" description="non-reducing end alpha-L-arabinofuranosidase" evidence="8">
    <location>
        <begin position="30"/>
        <end position="370"/>
    </location>
</feature>
<dbReference type="SUPFAM" id="SSF75005">
    <property type="entry name" value="Arabinanase/levansucrase/invertase"/>
    <property type="match status" value="1"/>
</dbReference>
<evidence type="ECO:0000256" key="7">
    <source>
        <dbReference type="ARBA" id="ARBA00023295"/>
    </source>
</evidence>
<evidence type="ECO:0000313" key="10">
    <source>
        <dbReference type="Proteomes" id="UP001183420"/>
    </source>
</evidence>
<proteinExistence type="predicted"/>
<dbReference type="InterPro" id="IPR005193">
    <property type="entry name" value="GH62_arabinosidase"/>
</dbReference>
<comment type="caution">
    <text evidence="9">The sequence shown here is derived from an EMBL/GenBank/DDBJ whole genome shotgun (WGS) entry which is preliminary data.</text>
</comment>
<comment type="subcellular location">
    <subcellularLocation>
        <location evidence="2">Secreted</location>
    </subcellularLocation>
</comment>
<dbReference type="RefSeq" id="WP_311595958.1">
    <property type="nucleotide sequence ID" value="NZ_JAVREM010000003.1"/>
</dbReference>
<keyword evidence="5 8" id="KW-0732">Signal</keyword>
<dbReference type="PANTHER" id="PTHR40631">
    <property type="entry name" value="ALPHA-L-ARABINOFURANOSIDASE AXHA-2-RELATED"/>
    <property type="match status" value="1"/>
</dbReference>
<dbReference type="Pfam" id="PF03664">
    <property type="entry name" value="Glyco_hydro_62"/>
    <property type="match status" value="1"/>
</dbReference>
<keyword evidence="7" id="KW-0326">Glycosidase</keyword>
<dbReference type="InterPro" id="IPR023296">
    <property type="entry name" value="Glyco_hydro_beta-prop_sf"/>
</dbReference>
<organism evidence="9 10">
    <name type="scientific">Streptomyces millisiae</name>
    <dbReference type="NCBI Taxonomy" id="3075542"/>
    <lineage>
        <taxon>Bacteria</taxon>
        <taxon>Bacillati</taxon>
        <taxon>Actinomycetota</taxon>
        <taxon>Actinomycetes</taxon>
        <taxon>Kitasatosporales</taxon>
        <taxon>Streptomycetaceae</taxon>
        <taxon>Streptomyces</taxon>
    </lineage>
</organism>
<evidence type="ECO:0000256" key="8">
    <source>
        <dbReference type="SAM" id="SignalP"/>
    </source>
</evidence>
<comment type="catalytic activity">
    <reaction evidence="1">
        <text>Hydrolysis of terminal non-reducing alpha-L-arabinofuranoside residues in alpha-L-arabinosides.</text>
        <dbReference type="EC" id="3.2.1.55"/>
    </reaction>
</comment>
<keyword evidence="4" id="KW-0964">Secreted</keyword>
<dbReference type="Gene3D" id="2.115.10.20">
    <property type="entry name" value="Glycosyl hydrolase domain, family 43"/>
    <property type="match status" value="1"/>
</dbReference>
<protein>
    <recommendedName>
        <fullName evidence="3">non-reducing end alpha-L-arabinofuranosidase</fullName>
        <ecNumber evidence="3">3.2.1.55</ecNumber>
    </recommendedName>
</protein>
<dbReference type="Proteomes" id="UP001183420">
    <property type="component" value="Unassembled WGS sequence"/>
</dbReference>
<evidence type="ECO:0000256" key="3">
    <source>
        <dbReference type="ARBA" id="ARBA00012670"/>
    </source>
</evidence>
<dbReference type="EMBL" id="JAVREM010000003">
    <property type="protein sequence ID" value="MDT0317782.1"/>
    <property type="molecule type" value="Genomic_DNA"/>
</dbReference>
<dbReference type="CDD" id="cd08987">
    <property type="entry name" value="GH62"/>
    <property type="match status" value="1"/>
</dbReference>
<evidence type="ECO:0000256" key="6">
    <source>
        <dbReference type="ARBA" id="ARBA00022801"/>
    </source>
</evidence>
<sequence>MSAARLRSRLRTARLAVVLLLGLALALSAAPAQSSSSPAPAAEEQGDVTAAALPSTFRWNSSAQLISPKPDATHNIVSVKDPTVVRHNGRWHVYMTTANTAGQWSLAYTSFTDWSQAAAAPQYFLNNNPNIGNRYAAAPHVFYFAPRNEWYLVYQTGLPSYSVSTDPSNPQSWSAPRNFQSSMPDIVRQNIGNGNWLDYWVICDTSMCYLFSADDNGHIYRAETTVGEFPNGFRNTQIALQDSNRFALFEGEAVYRVQGTNTYLMIVEAIGSDGRRYYRSFTSTSLNGQWQPLAATEANPFSRSNNVSFPSGTWTRDISHGELLRTGADQTMTIDPCNLQLLYQGMNPSAGGDYSQLPWRLGLATNTTSC</sequence>
<dbReference type="EC" id="3.2.1.55" evidence="3"/>
<evidence type="ECO:0000256" key="4">
    <source>
        <dbReference type="ARBA" id="ARBA00022525"/>
    </source>
</evidence>
<feature type="signal peptide" evidence="8">
    <location>
        <begin position="1"/>
        <end position="29"/>
    </location>
</feature>
<keyword evidence="6 9" id="KW-0378">Hydrolase</keyword>
<dbReference type="PANTHER" id="PTHR40631:SF2">
    <property type="entry name" value="ALPHA-L-ARABINOFURANOSIDASE"/>
    <property type="match status" value="1"/>
</dbReference>
<name>A0ABU2LJL4_9ACTN</name>